<dbReference type="InterPro" id="IPR042510">
    <property type="entry name" value="CIP2A"/>
</dbReference>
<keyword evidence="1" id="KW-0175">Coiled coil</keyword>
<sequence length="910" mass="103620">MSDALRASITAATTAVYRFHSDSNESNASSLDTHLGKLVELTNILDTSARLSIHDRQLCDLLRYCSMLLNGISTSAVTRSRLHLFLFNLAFHNISIRRYLAGENLQICGSVFECLKLSLREQLGPQNLIDVLRLLQVLTYERNVVLGLWTNDLISFLLSEVTCDDEPEWLPYCIAILCNLAARSKSACLRIRKSSSYKVFTHKLLKLLAHDSRTVVISSLVLVGFLEEKLRDTVFCSRNIPQTFRCVFNVLILGDHLMTRHIAVDLLKRLIINDCSDISSLPTITSTGKDLVSYSYFENTIQRVAGLFVQIDPRTEESLKVYDLFLSFCSMAQLRSATAQAVLRCSVHNERLTTPILAICNTSNLSFDEAIEPEIPLKALRLLIYLLQDNFAQELIENDGHVQDVLPTEHILRLIENNTKTAIETVSNFVKFQCQRITEGLRLVESNRLRFTCCSMKKLYSDPYSVSNDDETRTYLFEVVTAPLCSHIIESQMISNTVVTYVGQPAMQRSGSLPEWCVDGVAVVLKLLRVLTILKDHSKPHKDLYWKILKDDRLVPFIAYAVVGGGADLTHEALLLYIHCAQSHTFPTKWLGDLIAGYREEKILASNAARICLSRDNSEVSLNGDVGGFAVDNKKTSSDRLIDKSETVKQVGDLLDKLQQENVLKDPRVSQLLNMYEKEVRTLKIREKELERIVAKMEESLRHHEDHNLRNKKDSENEVAIISLRKLVADCEKKIENLNALLTSLYSEKRETEETCDAYKKIVEDKKMELAVLNDELEKITQEKNILQEENKSERELATLAKSRYDELRKKFAQASDALINKDKECVQLVNEFKVLELNLVAKKAENNEMAESLKHAQKKLEEMTNAKDSEVKCLKILLDGKAEEIERLNKELQKVLKFKDQMMQMMNEI</sequence>
<protein>
    <submittedName>
        <fullName evidence="5">Protein CIP2A</fullName>
    </submittedName>
</protein>
<reference evidence="3 4" key="2">
    <citation type="submission" date="2018-11" db="EMBL/GenBank/DDBJ databases">
        <authorList>
            <consortium name="Pathogen Informatics"/>
        </authorList>
    </citation>
    <scope>NUCLEOTIDE SEQUENCE [LARGE SCALE GENOMIC DNA]</scope>
</reference>
<proteinExistence type="predicted"/>
<dbReference type="AlphaFoldDB" id="A0A0R3QM15"/>
<dbReference type="PANTHER" id="PTHR23161">
    <property type="entry name" value="PROTEIN CIP2A"/>
    <property type="match status" value="1"/>
</dbReference>
<dbReference type="STRING" id="42155.A0A0R3QM15"/>
<name>A0A0R3QM15_9BILA</name>
<reference evidence="5" key="1">
    <citation type="submission" date="2017-02" db="UniProtKB">
        <authorList>
            <consortium name="WormBaseParasite"/>
        </authorList>
    </citation>
    <scope>IDENTIFICATION</scope>
</reference>
<feature type="domain" description="CIP2A N-terminal" evidence="2">
    <location>
        <begin position="129"/>
        <end position="597"/>
    </location>
</feature>
<feature type="coiled-coil region" evidence="1">
    <location>
        <begin position="673"/>
        <end position="903"/>
    </location>
</feature>
<evidence type="ECO:0000313" key="4">
    <source>
        <dbReference type="Proteomes" id="UP000280834"/>
    </source>
</evidence>
<evidence type="ECO:0000256" key="1">
    <source>
        <dbReference type="SAM" id="Coils"/>
    </source>
</evidence>
<evidence type="ECO:0000313" key="3">
    <source>
        <dbReference type="EMBL" id="VDO22710.1"/>
    </source>
</evidence>
<dbReference type="WBParaSite" id="BTMF_0000875001-mRNA-1">
    <property type="protein sequence ID" value="BTMF_0000875001-mRNA-1"/>
    <property type="gene ID" value="BTMF_0000875001"/>
</dbReference>
<dbReference type="Pfam" id="PF21044">
    <property type="entry name" value="CIP2A_N"/>
    <property type="match status" value="1"/>
</dbReference>
<dbReference type="InterPro" id="IPR048701">
    <property type="entry name" value="CIP2A_N"/>
</dbReference>
<dbReference type="Proteomes" id="UP000280834">
    <property type="component" value="Unassembled WGS sequence"/>
</dbReference>
<keyword evidence="4" id="KW-1185">Reference proteome</keyword>
<evidence type="ECO:0000259" key="2">
    <source>
        <dbReference type="Pfam" id="PF21044"/>
    </source>
</evidence>
<dbReference type="EMBL" id="UZAG01015710">
    <property type="protein sequence ID" value="VDO22710.1"/>
    <property type="molecule type" value="Genomic_DNA"/>
</dbReference>
<dbReference type="PANTHER" id="PTHR23161:SF2">
    <property type="entry name" value="PROTEIN CIP2A"/>
    <property type="match status" value="1"/>
</dbReference>
<organism evidence="5">
    <name type="scientific">Brugia timori</name>
    <dbReference type="NCBI Taxonomy" id="42155"/>
    <lineage>
        <taxon>Eukaryota</taxon>
        <taxon>Metazoa</taxon>
        <taxon>Ecdysozoa</taxon>
        <taxon>Nematoda</taxon>
        <taxon>Chromadorea</taxon>
        <taxon>Rhabditida</taxon>
        <taxon>Spirurina</taxon>
        <taxon>Spiruromorpha</taxon>
        <taxon>Filarioidea</taxon>
        <taxon>Onchocercidae</taxon>
        <taxon>Brugia</taxon>
    </lineage>
</organism>
<accession>A0A0R3QM15</accession>
<evidence type="ECO:0000313" key="5">
    <source>
        <dbReference type="WBParaSite" id="BTMF_0000875001-mRNA-1"/>
    </source>
</evidence>
<gene>
    <name evidence="3" type="ORF">BTMF_LOCUS6801</name>
</gene>